<dbReference type="PROSITE" id="PS00479">
    <property type="entry name" value="ZF_DAG_PE_1"/>
    <property type="match status" value="1"/>
</dbReference>
<feature type="domain" description="AGC-kinase C-terminal" evidence="15">
    <location>
        <begin position="692"/>
        <end position="759"/>
    </location>
</feature>
<dbReference type="PANTHER" id="PTHR24351">
    <property type="entry name" value="RIBOSOMAL PROTEIN S6 KINASE"/>
    <property type="match status" value="1"/>
</dbReference>
<feature type="binding site" evidence="12">
    <location>
        <position position="443"/>
    </location>
    <ligand>
        <name>ATP</name>
        <dbReference type="ChEBI" id="CHEBI:30616"/>
    </ligand>
</feature>
<dbReference type="FunFam" id="1.10.510.10:FF:000465">
    <property type="entry name" value="Non-specific serine/threonine protein kinase"/>
    <property type="match status" value="1"/>
</dbReference>
<dbReference type="SUPFAM" id="SSF56112">
    <property type="entry name" value="Protein kinase-like (PK-like)"/>
    <property type="match status" value="2"/>
</dbReference>
<sequence>MSDGYAKLADFDFSKSLISENKETSTLCGTLLYVAPEIFHQVPYSFTVDYWPLGIVIDEMVEGITPFFQFGNSAMSQQLHPFLRIQILNFQINNNNNHYQYVNLSNVQTQIELKESYRSTRNNVEKPAKVKFPIFMEKEKCIPFDAGLLHKVKRQIIIRIHWNDVTYTFESDLDALKKIADGHRHLFYFTPLAQSEMIIKYKDSAGQTRRAGINSQGGHRYAERRQRIYKHFGHEFLSKVFKLPTFCSVCSNFLWGFSYQGFQCQRCHCVVHKGCYSRFACPCTGKKYPDLKINIPHYFEQQSFSLKPVFCDHCGSFIRPGHAHKCSHCGMNVHRRCIAKVGNYCGCEDNVLALYDQWKQTHDGGSDNNYQYNGDLYNIYSSLDQTDRQQDVQQAIERISKSYRPNVTSGFSINQFRLLRTLGHGMNGAVYLVQHGRNYYAMKVLRKNVVLEGHDLSYVMLERKIMAESQSKLLCNEKRKIMAESQSNPFITQLIYAFQNADRMFFIMEAARAGNLYRILLKQTPRPFSYERIVFHAGEIACALSFLHSKSFVYRDLKPENVFVFEDGHIKLGDFGLCKENIDKQPKATTFCGTQEYIAYEIYKHFEYDENVDWWSLGIMIYELFTFVTPFYDEDESQVEENVLFKDVCYPETMSIEAKRIISGLLERDPQRRLGNKNSPLGLLNEEPFFMKPYTLNNIENRRVPPPWIPSSLISLEPSGEQLRLSEIEQKDRVLLLSTPADTFRGFSYINPNMTTMTTDLFKSIYITMRIYATIIQTKSITWKNSNEILNGLKWAIYCSEGYNHVSQTVYYEEFLRNCQTIRQYILSADIPSDFVQNAYGYLLHAIFCRTDNHIHHRELALRVFSSLTTTTNQASYHNLLNQIRICINPSRAFSNANRCLLEALVTITIHLPKHFDFVFDLLHDLNHYDQICLCIIETIFKRSELSSSYDCLISMKIEKVLEILTETSYGAYVILKLLFKNRQSFIKGLKSSLAWHTKIFNKFSFVFASTAYEPIRTILIDICRDTEIQNVLMDDLF</sequence>
<dbReference type="GO" id="GO:0004697">
    <property type="term" value="F:diacylglycerol-dependent serine/threonine kinase activity"/>
    <property type="evidence" value="ECO:0007669"/>
    <property type="project" value="UniProtKB-EC"/>
</dbReference>
<dbReference type="InterPro" id="IPR046349">
    <property type="entry name" value="C1-like_sf"/>
</dbReference>
<dbReference type="PROSITE" id="PS50081">
    <property type="entry name" value="ZF_DAG_PE_2"/>
    <property type="match status" value="2"/>
</dbReference>
<dbReference type="OrthoDB" id="10285453at2759"/>
<evidence type="ECO:0000256" key="10">
    <source>
        <dbReference type="ARBA" id="ARBA00022833"/>
    </source>
</evidence>
<dbReference type="Gene3D" id="1.10.510.10">
    <property type="entry name" value="Transferase(Phosphotransferase) domain 1"/>
    <property type="match status" value="2"/>
</dbReference>
<dbReference type="Gene3D" id="3.30.60.20">
    <property type="match status" value="2"/>
</dbReference>
<organism evidence="16 17">
    <name type="scientific">Rotaria socialis</name>
    <dbReference type="NCBI Taxonomy" id="392032"/>
    <lineage>
        <taxon>Eukaryota</taxon>
        <taxon>Metazoa</taxon>
        <taxon>Spiralia</taxon>
        <taxon>Gnathifera</taxon>
        <taxon>Rotifera</taxon>
        <taxon>Eurotatoria</taxon>
        <taxon>Bdelloidea</taxon>
        <taxon>Philodinida</taxon>
        <taxon>Philodinidae</taxon>
        <taxon>Rotaria</taxon>
    </lineage>
</organism>
<evidence type="ECO:0000256" key="5">
    <source>
        <dbReference type="ARBA" id="ARBA00022679"/>
    </source>
</evidence>
<dbReference type="PROSITE" id="PS51285">
    <property type="entry name" value="AGC_KINASE_CTER"/>
    <property type="match status" value="1"/>
</dbReference>
<comment type="caution">
    <text evidence="16">The sequence shown here is derived from an EMBL/GenBank/DDBJ whole genome shotgun (WGS) entry which is preliminary data.</text>
</comment>
<dbReference type="EC" id="2.7.11.13" evidence="2"/>
<evidence type="ECO:0000256" key="8">
    <source>
        <dbReference type="ARBA" id="ARBA00022771"/>
    </source>
</evidence>
<evidence type="ECO:0000313" key="17">
    <source>
        <dbReference type="Proteomes" id="UP000663825"/>
    </source>
</evidence>
<dbReference type="EMBL" id="CAJNXB010005517">
    <property type="protein sequence ID" value="CAF3427737.1"/>
    <property type="molecule type" value="Genomic_DNA"/>
</dbReference>
<dbReference type="Pfam" id="PF00069">
    <property type="entry name" value="Pkinase"/>
    <property type="match status" value="2"/>
</dbReference>
<evidence type="ECO:0000256" key="3">
    <source>
        <dbReference type="ARBA" id="ARBA00022527"/>
    </source>
</evidence>
<evidence type="ECO:0000256" key="2">
    <source>
        <dbReference type="ARBA" id="ARBA00012429"/>
    </source>
</evidence>
<protein>
    <recommendedName>
        <fullName evidence="2">protein kinase C</fullName>
        <ecNumber evidence="2">2.7.11.13</ecNumber>
    </recommendedName>
</protein>
<dbReference type="AlphaFoldDB" id="A0A818CIQ5"/>
<evidence type="ECO:0000256" key="1">
    <source>
        <dbReference type="ARBA" id="ARBA00005490"/>
    </source>
</evidence>
<evidence type="ECO:0000256" key="9">
    <source>
        <dbReference type="ARBA" id="ARBA00022777"/>
    </source>
</evidence>
<dbReference type="SUPFAM" id="SSF57889">
    <property type="entry name" value="Cysteine-rich domain"/>
    <property type="match status" value="2"/>
</dbReference>
<dbReference type="PROSITE" id="PS00107">
    <property type="entry name" value="PROTEIN_KINASE_ATP"/>
    <property type="match status" value="1"/>
</dbReference>
<evidence type="ECO:0000256" key="12">
    <source>
        <dbReference type="PROSITE-ProRule" id="PRU10141"/>
    </source>
</evidence>
<dbReference type="InterPro" id="IPR008271">
    <property type="entry name" value="Ser/Thr_kinase_AS"/>
</dbReference>
<evidence type="ECO:0000256" key="11">
    <source>
        <dbReference type="ARBA" id="ARBA00022840"/>
    </source>
</evidence>
<feature type="domain" description="Protein kinase" evidence="13">
    <location>
        <begin position="416"/>
        <end position="690"/>
    </location>
</feature>
<dbReference type="Pfam" id="PF00130">
    <property type="entry name" value="C1_1"/>
    <property type="match status" value="2"/>
</dbReference>
<keyword evidence="10" id="KW-0862">Zinc</keyword>
<evidence type="ECO:0000256" key="7">
    <source>
        <dbReference type="ARBA" id="ARBA00022741"/>
    </source>
</evidence>
<evidence type="ECO:0000256" key="6">
    <source>
        <dbReference type="ARBA" id="ARBA00022723"/>
    </source>
</evidence>
<keyword evidence="9" id="KW-0418">Kinase</keyword>
<keyword evidence="4" id="KW-0597">Phosphoprotein</keyword>
<feature type="domain" description="Protein kinase" evidence="13">
    <location>
        <begin position="1"/>
        <end position="135"/>
    </location>
</feature>
<dbReference type="PROSITE" id="PS50011">
    <property type="entry name" value="PROTEIN_KINASE_DOM"/>
    <property type="match status" value="2"/>
</dbReference>
<dbReference type="Gene3D" id="3.30.200.20">
    <property type="entry name" value="Phosphorylase Kinase, domain 1"/>
    <property type="match status" value="1"/>
</dbReference>
<keyword evidence="6" id="KW-0479">Metal-binding</keyword>
<dbReference type="InterPro" id="IPR000961">
    <property type="entry name" value="AGC-kinase_C"/>
</dbReference>
<dbReference type="GO" id="GO:0008270">
    <property type="term" value="F:zinc ion binding"/>
    <property type="evidence" value="ECO:0007669"/>
    <property type="project" value="UniProtKB-KW"/>
</dbReference>
<dbReference type="InterPro" id="IPR011009">
    <property type="entry name" value="Kinase-like_dom_sf"/>
</dbReference>
<dbReference type="SMART" id="SM00109">
    <property type="entry name" value="C1"/>
    <property type="match status" value="2"/>
</dbReference>
<dbReference type="Proteomes" id="UP000663825">
    <property type="component" value="Unassembled WGS sequence"/>
</dbReference>
<feature type="domain" description="Phorbol-ester/DAG-type" evidence="14">
    <location>
        <begin position="296"/>
        <end position="345"/>
    </location>
</feature>
<comment type="similarity">
    <text evidence="1">Belongs to the protein kinase superfamily. AGC Ser/Thr protein kinase family. PKC subfamily.</text>
</comment>
<dbReference type="InterPro" id="IPR045270">
    <property type="entry name" value="STKc_AGC"/>
</dbReference>
<reference evidence="16" key="1">
    <citation type="submission" date="2021-02" db="EMBL/GenBank/DDBJ databases">
        <authorList>
            <person name="Nowell W R."/>
        </authorList>
    </citation>
    <scope>NUCLEOTIDE SEQUENCE</scope>
</reference>
<evidence type="ECO:0000313" key="16">
    <source>
        <dbReference type="EMBL" id="CAF3427737.1"/>
    </source>
</evidence>
<dbReference type="PRINTS" id="PR00008">
    <property type="entry name" value="DAGPEDOMAIN"/>
</dbReference>
<proteinExistence type="inferred from homology"/>
<evidence type="ECO:0000259" key="15">
    <source>
        <dbReference type="PROSITE" id="PS51285"/>
    </source>
</evidence>
<dbReference type="InterPro" id="IPR000719">
    <property type="entry name" value="Prot_kinase_dom"/>
</dbReference>
<keyword evidence="3" id="KW-0723">Serine/threonine-protein kinase</keyword>
<dbReference type="SMART" id="SM00220">
    <property type="entry name" value="S_TKc"/>
    <property type="match status" value="1"/>
</dbReference>
<evidence type="ECO:0000256" key="4">
    <source>
        <dbReference type="ARBA" id="ARBA00022553"/>
    </source>
</evidence>
<feature type="domain" description="Phorbol-ester/DAG-type" evidence="14">
    <location>
        <begin position="233"/>
        <end position="283"/>
    </location>
</feature>
<dbReference type="PROSITE" id="PS00108">
    <property type="entry name" value="PROTEIN_KINASE_ST"/>
    <property type="match status" value="1"/>
</dbReference>
<dbReference type="InterPro" id="IPR017441">
    <property type="entry name" value="Protein_kinase_ATP_BS"/>
</dbReference>
<name>A0A818CIQ5_9BILA</name>
<keyword evidence="5" id="KW-0808">Transferase</keyword>
<keyword evidence="11 12" id="KW-0067">ATP-binding</keyword>
<dbReference type="GO" id="GO:0005524">
    <property type="term" value="F:ATP binding"/>
    <property type="evidence" value="ECO:0007669"/>
    <property type="project" value="UniProtKB-UniRule"/>
</dbReference>
<dbReference type="CDD" id="cd05123">
    <property type="entry name" value="STKc_AGC"/>
    <property type="match status" value="1"/>
</dbReference>
<dbReference type="InterPro" id="IPR002219">
    <property type="entry name" value="PKC_DAG/PE"/>
</dbReference>
<evidence type="ECO:0000259" key="13">
    <source>
        <dbReference type="PROSITE" id="PS50011"/>
    </source>
</evidence>
<evidence type="ECO:0000259" key="14">
    <source>
        <dbReference type="PROSITE" id="PS50081"/>
    </source>
</evidence>
<accession>A0A818CIQ5</accession>
<dbReference type="InterPro" id="IPR020454">
    <property type="entry name" value="DAG/PE-bd"/>
</dbReference>
<keyword evidence="8" id="KW-0863">Zinc-finger</keyword>
<keyword evidence="7 12" id="KW-0547">Nucleotide-binding</keyword>
<gene>
    <name evidence="16" type="ORF">TIS948_LOCUS30059</name>
</gene>